<evidence type="ECO:0000259" key="1">
    <source>
        <dbReference type="Pfam" id="PF13577"/>
    </source>
</evidence>
<feature type="domain" description="SnoaL-like" evidence="1">
    <location>
        <begin position="8"/>
        <end position="127"/>
    </location>
</feature>
<dbReference type="Pfam" id="PF13577">
    <property type="entry name" value="SnoaL_4"/>
    <property type="match status" value="1"/>
</dbReference>
<proteinExistence type="predicted"/>
<dbReference type="Gene3D" id="3.10.450.50">
    <property type="match status" value="1"/>
</dbReference>
<sequence>MNDTAVRTDRDAVLDVLKGVYTAWVANDADTFVADYEPESTSVLPGVFRNGREAVRAGMAAGFAGPLRGSSVLDEPQLVRFPAPDTAVVTSRAAILMAGETEPPADRWVLATWTLVRRDGRWLITAYHNCAA</sequence>
<dbReference type="EMBL" id="CP074371">
    <property type="protein sequence ID" value="QVI18826.1"/>
    <property type="molecule type" value="Genomic_DNA"/>
</dbReference>
<dbReference type="InterPro" id="IPR037401">
    <property type="entry name" value="SnoaL-like"/>
</dbReference>
<keyword evidence="3" id="KW-1185">Reference proteome</keyword>
<dbReference type="Proteomes" id="UP000683310">
    <property type="component" value="Chromosome"/>
</dbReference>
<gene>
    <name evidence="2" type="ORF">KHQ06_20125</name>
</gene>
<evidence type="ECO:0000313" key="2">
    <source>
        <dbReference type="EMBL" id="QVI18826.1"/>
    </source>
</evidence>
<evidence type="ECO:0000313" key="3">
    <source>
        <dbReference type="Proteomes" id="UP000683310"/>
    </source>
</evidence>
<dbReference type="RefSeq" id="WP_213554863.1">
    <property type="nucleotide sequence ID" value="NZ_JBHZDI010000020.1"/>
</dbReference>
<dbReference type="InterPro" id="IPR011944">
    <property type="entry name" value="Steroid_delta5-4_isomerase"/>
</dbReference>
<protein>
    <submittedName>
        <fullName evidence="2">SgcJ/EcaC family oxidoreductase</fullName>
    </submittedName>
</protein>
<name>A0ABX8CHQ5_9NOCA</name>
<dbReference type="SUPFAM" id="SSF54427">
    <property type="entry name" value="NTF2-like"/>
    <property type="match status" value="1"/>
</dbReference>
<dbReference type="InterPro" id="IPR032710">
    <property type="entry name" value="NTF2-like_dom_sf"/>
</dbReference>
<dbReference type="NCBIfam" id="TIGR02246">
    <property type="entry name" value="SgcJ/EcaC family oxidoreductase"/>
    <property type="match status" value="1"/>
</dbReference>
<reference evidence="2 3" key="1">
    <citation type="submission" date="2021-04" db="EMBL/GenBank/DDBJ databases">
        <title>Nocardia tengchongensis.</title>
        <authorList>
            <person name="Zhuang k."/>
            <person name="Ran Y."/>
            <person name="Li W."/>
        </authorList>
    </citation>
    <scope>NUCLEOTIDE SEQUENCE [LARGE SCALE GENOMIC DNA]</scope>
    <source>
        <strain evidence="2 3">CFH S0057</strain>
    </source>
</reference>
<organism evidence="2 3">
    <name type="scientific">Nocardia tengchongensis</name>
    <dbReference type="NCBI Taxonomy" id="2055889"/>
    <lineage>
        <taxon>Bacteria</taxon>
        <taxon>Bacillati</taxon>
        <taxon>Actinomycetota</taxon>
        <taxon>Actinomycetes</taxon>
        <taxon>Mycobacteriales</taxon>
        <taxon>Nocardiaceae</taxon>
        <taxon>Nocardia</taxon>
    </lineage>
</organism>
<accession>A0ABX8CHQ5</accession>